<dbReference type="HOGENOM" id="CLU_2722575_0_0_1"/>
<keyword evidence="1" id="KW-1133">Transmembrane helix</keyword>
<accession>A0A067Q8J4</accession>
<keyword evidence="1" id="KW-0472">Membrane</keyword>
<sequence>MGLRKFAVINAIPSWGTVLMSVWMIGRFIPYPFLTFATIITAVVMSVCMRAVWTKVVNMRASVGSQVDASPV</sequence>
<organism evidence="2 3">
    <name type="scientific">Jaapia argillacea MUCL 33604</name>
    <dbReference type="NCBI Taxonomy" id="933084"/>
    <lineage>
        <taxon>Eukaryota</taxon>
        <taxon>Fungi</taxon>
        <taxon>Dikarya</taxon>
        <taxon>Basidiomycota</taxon>
        <taxon>Agaricomycotina</taxon>
        <taxon>Agaricomycetes</taxon>
        <taxon>Agaricomycetidae</taxon>
        <taxon>Jaapiales</taxon>
        <taxon>Jaapiaceae</taxon>
        <taxon>Jaapia</taxon>
    </lineage>
</organism>
<protein>
    <submittedName>
        <fullName evidence="2">Uncharacterized protein</fullName>
    </submittedName>
</protein>
<dbReference type="InParanoid" id="A0A067Q8J4"/>
<feature type="transmembrane region" description="Helical" evidence="1">
    <location>
        <begin position="31"/>
        <end position="53"/>
    </location>
</feature>
<name>A0A067Q8J4_9AGAM</name>
<dbReference type="EMBL" id="KL197711">
    <property type="protein sequence ID" value="KDQ62450.1"/>
    <property type="molecule type" value="Genomic_DNA"/>
</dbReference>
<evidence type="ECO:0000313" key="3">
    <source>
        <dbReference type="Proteomes" id="UP000027265"/>
    </source>
</evidence>
<proteinExistence type="predicted"/>
<reference evidence="3" key="1">
    <citation type="journal article" date="2014" name="Proc. Natl. Acad. Sci. U.S.A.">
        <title>Extensive sampling of basidiomycete genomes demonstrates inadequacy of the white-rot/brown-rot paradigm for wood decay fungi.</title>
        <authorList>
            <person name="Riley R."/>
            <person name="Salamov A.A."/>
            <person name="Brown D.W."/>
            <person name="Nagy L.G."/>
            <person name="Floudas D."/>
            <person name="Held B.W."/>
            <person name="Levasseur A."/>
            <person name="Lombard V."/>
            <person name="Morin E."/>
            <person name="Otillar R."/>
            <person name="Lindquist E.A."/>
            <person name="Sun H."/>
            <person name="LaButti K.M."/>
            <person name="Schmutz J."/>
            <person name="Jabbour D."/>
            <person name="Luo H."/>
            <person name="Baker S.E."/>
            <person name="Pisabarro A.G."/>
            <person name="Walton J.D."/>
            <person name="Blanchette R.A."/>
            <person name="Henrissat B."/>
            <person name="Martin F."/>
            <person name="Cullen D."/>
            <person name="Hibbett D.S."/>
            <person name="Grigoriev I.V."/>
        </authorList>
    </citation>
    <scope>NUCLEOTIDE SEQUENCE [LARGE SCALE GENOMIC DNA]</scope>
    <source>
        <strain evidence="3">MUCL 33604</strain>
    </source>
</reference>
<dbReference type="AlphaFoldDB" id="A0A067Q8J4"/>
<dbReference type="Proteomes" id="UP000027265">
    <property type="component" value="Unassembled WGS sequence"/>
</dbReference>
<evidence type="ECO:0000313" key="2">
    <source>
        <dbReference type="EMBL" id="KDQ62450.1"/>
    </source>
</evidence>
<gene>
    <name evidence="2" type="ORF">JAAARDRAFT_30358</name>
</gene>
<evidence type="ECO:0000256" key="1">
    <source>
        <dbReference type="SAM" id="Phobius"/>
    </source>
</evidence>
<feature type="transmembrane region" description="Helical" evidence="1">
    <location>
        <begin position="7"/>
        <end position="25"/>
    </location>
</feature>
<keyword evidence="1" id="KW-0812">Transmembrane</keyword>
<keyword evidence="3" id="KW-1185">Reference proteome</keyword>